<dbReference type="InterPro" id="IPR011990">
    <property type="entry name" value="TPR-like_helical_dom_sf"/>
</dbReference>
<dbReference type="InParanoid" id="A0A371RGC6"/>
<sequence>MTSGDTRLTSWKSIARYFGKSERTVRRWEAEEGLPVQRHMHRSQGSVFAMESDLAAWQKSRSEVSNAQPLRDDRAETTSLIVMPLQFLGTNAAQDFLAVGFTDELISGLSRLDGLRVISRTSSHALSARSLSTAEIRKLVNADILIEGSIRQTGENLKISVQMINCRTDQSSWSQTTTCDLDGIFDAQAELVDAISKTLSHSMSNVTGDPQTVQRSRDRNIWEALVRARIESLRWTPAAIRNAAGLLEASIERYGDDPALVSALGRCHLFLREIGSNMSNQPLDAAEECLTLLRRSVPDEPATHQLAGWIAYQRGDIPAAMHSLRAAYIADADDPDTLALLSYSYLLSGLDDLAHPIVDQLIAIDPLTPLNHSLAACKELFAGRFDAAVESYAYMCNLDPSNKMAHLFHVMAMSISGEKQAVLKKVNEVAASFDTTPIDRLLHAFASGVRSEEIRSAPRIDMAMKATTVDMFPRLMAQAHGLSGNKDAALEWLSLAADRGFRNWTFMTEIDPSLALLREDEEFIRLMTRIKIDQQELRHQFS</sequence>
<name>A0A371RGC6_9PROT</name>
<dbReference type="Proteomes" id="UP000264589">
    <property type="component" value="Unassembled WGS sequence"/>
</dbReference>
<organism evidence="1 2">
    <name type="scientific">Parvularcula marina</name>
    <dbReference type="NCBI Taxonomy" id="2292771"/>
    <lineage>
        <taxon>Bacteria</taxon>
        <taxon>Pseudomonadati</taxon>
        <taxon>Pseudomonadota</taxon>
        <taxon>Alphaproteobacteria</taxon>
        <taxon>Parvularculales</taxon>
        <taxon>Parvularculaceae</taxon>
        <taxon>Parvularcula</taxon>
    </lineage>
</organism>
<comment type="caution">
    <text evidence="1">The sequence shown here is derived from an EMBL/GenBank/DDBJ whole genome shotgun (WGS) entry which is preliminary data.</text>
</comment>
<dbReference type="EMBL" id="QUQO01000001">
    <property type="protein sequence ID" value="RFB04475.1"/>
    <property type="molecule type" value="Genomic_DNA"/>
</dbReference>
<keyword evidence="2" id="KW-1185">Reference proteome</keyword>
<dbReference type="InterPro" id="IPR036388">
    <property type="entry name" value="WH-like_DNA-bd_sf"/>
</dbReference>
<reference evidence="1 2" key="1">
    <citation type="submission" date="2018-08" db="EMBL/GenBank/DDBJ databases">
        <title>Parvularcula sp. SM1705, isolated from surface water of the South Sea China.</title>
        <authorList>
            <person name="Sun L."/>
        </authorList>
    </citation>
    <scope>NUCLEOTIDE SEQUENCE [LARGE SCALE GENOMIC DNA]</scope>
    <source>
        <strain evidence="1 2">SM1705</strain>
    </source>
</reference>
<proteinExistence type="predicted"/>
<dbReference type="Gene3D" id="1.10.10.10">
    <property type="entry name" value="Winged helix-like DNA-binding domain superfamily/Winged helix DNA-binding domain"/>
    <property type="match status" value="1"/>
</dbReference>
<evidence type="ECO:0000313" key="2">
    <source>
        <dbReference type="Proteomes" id="UP000264589"/>
    </source>
</evidence>
<dbReference type="AlphaFoldDB" id="A0A371RGC6"/>
<dbReference type="SUPFAM" id="SSF48452">
    <property type="entry name" value="TPR-like"/>
    <property type="match status" value="1"/>
</dbReference>
<gene>
    <name evidence="1" type="ORF">DX908_03750</name>
</gene>
<evidence type="ECO:0000313" key="1">
    <source>
        <dbReference type="EMBL" id="RFB04475.1"/>
    </source>
</evidence>
<protein>
    <submittedName>
        <fullName evidence="1">Uncharacterized protein</fullName>
    </submittedName>
</protein>
<accession>A0A371RGC6</accession>
<dbReference type="Gene3D" id="1.25.40.10">
    <property type="entry name" value="Tetratricopeptide repeat domain"/>
    <property type="match status" value="1"/>
</dbReference>